<name>A0A0M4CHW8_9CORY</name>
<dbReference type="KEGG" id="cdx:CDES_12475"/>
<reference evidence="2 3" key="1">
    <citation type="submission" date="2014-08" db="EMBL/GenBank/DDBJ databases">
        <title>Complete genome sequence of Corynebacterium deserti GIMN1.010 (=DSM 45689), isolated from desert sand in western China.</title>
        <authorList>
            <person name="Ruckert C."/>
            <person name="Albersmeier A."/>
            <person name="Kalinowski J."/>
        </authorList>
    </citation>
    <scope>NUCLEOTIDE SEQUENCE [LARGE SCALE GENOMIC DNA]</scope>
    <source>
        <strain evidence="2 3">GIMN1.010</strain>
    </source>
</reference>
<protein>
    <recommendedName>
        <fullName evidence="1">HTH cro/C1-type domain-containing protein</fullName>
    </recommendedName>
</protein>
<dbReference type="STRING" id="931089.CDES_12475"/>
<dbReference type="PROSITE" id="PS50943">
    <property type="entry name" value="HTH_CROC1"/>
    <property type="match status" value="1"/>
</dbReference>
<feature type="domain" description="HTH cro/C1-type" evidence="1">
    <location>
        <begin position="18"/>
        <end position="57"/>
    </location>
</feature>
<dbReference type="EMBL" id="CP009220">
    <property type="protein sequence ID" value="ALC06840.1"/>
    <property type="molecule type" value="Genomic_DNA"/>
</dbReference>
<dbReference type="GO" id="GO:0003677">
    <property type="term" value="F:DNA binding"/>
    <property type="evidence" value="ECO:0007669"/>
    <property type="project" value="InterPro"/>
</dbReference>
<sequence length="241" mass="26318">MTIEELMALAAEQPTRTSRRAGVSRSTIKRIVDGQSMPTINTLKEIALALGLEIDVYARHASDPFAAAAARSLIDDSVPEHPQDYNTWIWLERFERWGINDPLTLVSEAGTLLGIKHNYDAVYLNVHTESARRLPEIFDSMGCDWAMSGAGSASVTLGTAINGPTILWYDSAVKVDEALFGTIAPSAEKADLILVPARSTELVGKTQQKGLSFVAPVQLVIDLHSIGMHEVADFLTRGWRS</sequence>
<dbReference type="RefSeq" id="WP_053545736.1">
    <property type="nucleotide sequence ID" value="NZ_CP009220.1"/>
</dbReference>
<dbReference type="InterPro" id="IPR001387">
    <property type="entry name" value="Cro/C1-type_HTH"/>
</dbReference>
<dbReference type="Gene3D" id="1.10.260.40">
    <property type="entry name" value="lambda repressor-like DNA-binding domains"/>
    <property type="match status" value="1"/>
</dbReference>
<dbReference type="InterPro" id="IPR010982">
    <property type="entry name" value="Lambda_DNA-bd_dom_sf"/>
</dbReference>
<keyword evidence="3" id="KW-1185">Reference proteome</keyword>
<dbReference type="CDD" id="cd00093">
    <property type="entry name" value="HTH_XRE"/>
    <property type="match status" value="1"/>
</dbReference>
<dbReference type="SUPFAM" id="SSF47413">
    <property type="entry name" value="lambda repressor-like DNA-binding domains"/>
    <property type="match status" value="1"/>
</dbReference>
<evidence type="ECO:0000313" key="2">
    <source>
        <dbReference type="EMBL" id="ALC06840.1"/>
    </source>
</evidence>
<organism evidence="2 3">
    <name type="scientific">Corynebacterium deserti GIMN1.010</name>
    <dbReference type="NCBI Taxonomy" id="931089"/>
    <lineage>
        <taxon>Bacteria</taxon>
        <taxon>Bacillati</taxon>
        <taxon>Actinomycetota</taxon>
        <taxon>Actinomycetes</taxon>
        <taxon>Mycobacteriales</taxon>
        <taxon>Corynebacteriaceae</taxon>
        <taxon>Corynebacterium</taxon>
    </lineage>
</organism>
<dbReference type="SMART" id="SM00530">
    <property type="entry name" value="HTH_XRE"/>
    <property type="match status" value="1"/>
</dbReference>
<accession>A0A0M4CHW8</accession>
<dbReference type="OrthoDB" id="4402866at2"/>
<dbReference type="Pfam" id="PF01381">
    <property type="entry name" value="HTH_3"/>
    <property type="match status" value="1"/>
</dbReference>
<dbReference type="Proteomes" id="UP000068067">
    <property type="component" value="Chromosome"/>
</dbReference>
<proteinExistence type="predicted"/>
<evidence type="ECO:0000259" key="1">
    <source>
        <dbReference type="PROSITE" id="PS50943"/>
    </source>
</evidence>
<dbReference type="PATRIC" id="fig|931089.4.peg.2521"/>
<dbReference type="AlphaFoldDB" id="A0A0M4CHW8"/>
<evidence type="ECO:0000313" key="3">
    <source>
        <dbReference type="Proteomes" id="UP000068067"/>
    </source>
</evidence>
<gene>
    <name evidence="2" type="ORF">CDES_12475</name>
</gene>